<dbReference type="InterPro" id="IPR038324">
    <property type="entry name" value="Rpb4/RPC9_sf"/>
</dbReference>
<name>A0A4P9X8R0_9FUNG</name>
<comment type="subcellular location">
    <subcellularLocation>
        <location evidence="1">Nucleus</location>
    </subcellularLocation>
</comment>
<evidence type="ECO:0000313" key="6">
    <source>
        <dbReference type="Proteomes" id="UP000274922"/>
    </source>
</evidence>
<dbReference type="STRING" id="1555241.A0A4P9X8R0"/>
<reference evidence="6" key="1">
    <citation type="journal article" date="2018" name="Nat. Microbiol.">
        <title>Leveraging single-cell genomics to expand the fungal tree of life.</title>
        <authorList>
            <person name="Ahrendt S.R."/>
            <person name="Quandt C.A."/>
            <person name="Ciobanu D."/>
            <person name="Clum A."/>
            <person name="Salamov A."/>
            <person name="Andreopoulos B."/>
            <person name="Cheng J.F."/>
            <person name="Woyke T."/>
            <person name="Pelin A."/>
            <person name="Henrissat B."/>
            <person name="Reynolds N.K."/>
            <person name="Benny G.L."/>
            <person name="Smith M.E."/>
            <person name="James T.Y."/>
            <person name="Grigoriev I.V."/>
        </authorList>
    </citation>
    <scope>NUCLEOTIDE SEQUENCE [LARGE SCALE GENOMIC DNA]</scope>
    <source>
        <strain evidence="6">ATCC 52028</strain>
    </source>
</reference>
<keyword evidence="6" id="KW-1185">Reference proteome</keyword>
<dbReference type="GO" id="GO:0030880">
    <property type="term" value="C:RNA polymerase complex"/>
    <property type="evidence" value="ECO:0007669"/>
    <property type="project" value="InterPro"/>
</dbReference>
<dbReference type="SMART" id="SM00657">
    <property type="entry name" value="RPOL4c"/>
    <property type="match status" value="1"/>
</dbReference>
<gene>
    <name evidence="5" type="ORF">CXG81DRAFT_25663</name>
</gene>
<protein>
    <recommendedName>
        <fullName evidence="4">RNA polymerase Rpb4/RPC9 core domain-containing protein</fullName>
    </recommendedName>
</protein>
<dbReference type="InterPro" id="IPR045222">
    <property type="entry name" value="Rpb4-like"/>
</dbReference>
<evidence type="ECO:0000313" key="5">
    <source>
        <dbReference type="EMBL" id="RKP01694.1"/>
    </source>
</evidence>
<evidence type="ECO:0000259" key="4">
    <source>
        <dbReference type="SMART" id="SM00657"/>
    </source>
</evidence>
<keyword evidence="2" id="KW-0539">Nucleus</keyword>
<dbReference type="SUPFAM" id="SSF47819">
    <property type="entry name" value="HRDC-like"/>
    <property type="match status" value="1"/>
</dbReference>
<evidence type="ECO:0000256" key="3">
    <source>
        <dbReference type="ARBA" id="ARBA00025724"/>
    </source>
</evidence>
<dbReference type="Proteomes" id="UP000274922">
    <property type="component" value="Unassembled WGS sequence"/>
</dbReference>
<accession>A0A4P9X8R0</accession>
<proteinExistence type="inferred from homology"/>
<dbReference type="GO" id="GO:0005634">
    <property type="term" value="C:nucleus"/>
    <property type="evidence" value="ECO:0007669"/>
    <property type="project" value="UniProtKB-SubCell"/>
</dbReference>
<dbReference type="Gene3D" id="1.20.1250.40">
    <property type="match status" value="1"/>
</dbReference>
<dbReference type="OrthoDB" id="2186918at2759"/>
<dbReference type="Pfam" id="PF03874">
    <property type="entry name" value="RNA_pol_Rpb4"/>
    <property type="match status" value="1"/>
</dbReference>
<dbReference type="AlphaFoldDB" id="A0A4P9X8R0"/>
<evidence type="ECO:0000256" key="1">
    <source>
        <dbReference type="ARBA" id="ARBA00004123"/>
    </source>
</evidence>
<dbReference type="GO" id="GO:0006352">
    <property type="term" value="P:DNA-templated transcription initiation"/>
    <property type="evidence" value="ECO:0007669"/>
    <property type="project" value="InterPro"/>
</dbReference>
<dbReference type="InterPro" id="IPR005574">
    <property type="entry name" value="Rpb4/RPC9"/>
</dbReference>
<comment type="similarity">
    <text evidence="3">Belongs to the eukaryotic RPB4 RNA polymerase subunit family.</text>
</comment>
<feature type="domain" description="RNA polymerase Rpb4/RPC9 core" evidence="4">
    <location>
        <begin position="24"/>
        <end position="135"/>
    </location>
</feature>
<dbReference type="InterPro" id="IPR010997">
    <property type="entry name" value="HRDC-like_sf"/>
</dbReference>
<organism evidence="5 6">
    <name type="scientific">Caulochytrium protostelioides</name>
    <dbReference type="NCBI Taxonomy" id="1555241"/>
    <lineage>
        <taxon>Eukaryota</taxon>
        <taxon>Fungi</taxon>
        <taxon>Fungi incertae sedis</taxon>
        <taxon>Chytridiomycota</taxon>
        <taxon>Chytridiomycota incertae sedis</taxon>
        <taxon>Chytridiomycetes</taxon>
        <taxon>Caulochytriales</taxon>
        <taxon>Caulochytriaceae</taxon>
        <taxon>Caulochytrium</taxon>
    </lineage>
</organism>
<sequence>MSRPVPGRRALVEEDDASQHRFGADFESAQCLLVSEVRALLDAAKDQREKSGQVDIITRTHAYCERFSRLASRETIKEVRALFPSAMHPFDFAQLANLGCETVEEALSLIPSLHGVMDHESLQRLLDDLASLRQF</sequence>
<dbReference type="GO" id="GO:0000166">
    <property type="term" value="F:nucleotide binding"/>
    <property type="evidence" value="ECO:0007669"/>
    <property type="project" value="InterPro"/>
</dbReference>
<dbReference type="InterPro" id="IPR006590">
    <property type="entry name" value="RNA_pol_Rpb4/RPC9_core"/>
</dbReference>
<dbReference type="PANTHER" id="PTHR21297">
    <property type="entry name" value="DNA-DIRECTED RNA POLYMERASE II"/>
    <property type="match status" value="1"/>
</dbReference>
<evidence type="ECO:0000256" key="2">
    <source>
        <dbReference type="ARBA" id="ARBA00023242"/>
    </source>
</evidence>
<dbReference type="EMBL" id="ML014164">
    <property type="protein sequence ID" value="RKP01694.1"/>
    <property type="molecule type" value="Genomic_DNA"/>
</dbReference>